<feature type="region of interest" description="Disordered" evidence="3">
    <location>
        <begin position="125"/>
        <end position="145"/>
    </location>
</feature>
<evidence type="ECO:0008006" key="6">
    <source>
        <dbReference type="Google" id="ProtNLM"/>
    </source>
</evidence>
<name>W9YL00_9EURO</name>
<dbReference type="OrthoDB" id="5283654at2759"/>
<accession>W9YL00</accession>
<keyword evidence="2" id="KW-0560">Oxidoreductase</keyword>
<feature type="region of interest" description="Disordered" evidence="3">
    <location>
        <begin position="219"/>
        <end position="269"/>
    </location>
</feature>
<feature type="compositionally biased region" description="Basic and acidic residues" evidence="3">
    <location>
        <begin position="219"/>
        <end position="258"/>
    </location>
</feature>
<reference evidence="4 5" key="1">
    <citation type="submission" date="2013-03" db="EMBL/GenBank/DDBJ databases">
        <title>The Genome Sequence of Capronia coronata CBS 617.96.</title>
        <authorList>
            <consortium name="The Broad Institute Genomics Platform"/>
            <person name="Cuomo C."/>
            <person name="de Hoog S."/>
            <person name="Gorbushina A."/>
            <person name="Walker B."/>
            <person name="Young S.K."/>
            <person name="Zeng Q."/>
            <person name="Gargeya S."/>
            <person name="Fitzgerald M."/>
            <person name="Haas B."/>
            <person name="Abouelleil A."/>
            <person name="Allen A.W."/>
            <person name="Alvarado L."/>
            <person name="Arachchi H.M."/>
            <person name="Berlin A.M."/>
            <person name="Chapman S.B."/>
            <person name="Gainer-Dewar J."/>
            <person name="Goldberg J."/>
            <person name="Griggs A."/>
            <person name="Gujja S."/>
            <person name="Hansen M."/>
            <person name="Howarth C."/>
            <person name="Imamovic A."/>
            <person name="Ireland A."/>
            <person name="Larimer J."/>
            <person name="McCowan C."/>
            <person name="Murphy C."/>
            <person name="Pearson M."/>
            <person name="Poon T.W."/>
            <person name="Priest M."/>
            <person name="Roberts A."/>
            <person name="Saif S."/>
            <person name="Shea T."/>
            <person name="Sisk P."/>
            <person name="Sykes S."/>
            <person name="Wortman J."/>
            <person name="Nusbaum C."/>
            <person name="Birren B."/>
        </authorList>
    </citation>
    <scope>NUCLEOTIDE SEQUENCE [LARGE SCALE GENOMIC DNA]</scope>
    <source>
        <strain evidence="4 5">CBS 617.96</strain>
    </source>
</reference>
<dbReference type="AlphaFoldDB" id="W9YL00"/>
<sequence length="429" mass="48242">MAPQTIHHRATSILVIGAGELGSAILDSLTTHPLYSPSTTKISLAVRPSTLTSPTPEKQAHQHTYREKGVHLVPADLEAWSEDDLARMLRDGQYTAVIHAGGFGVGAGTMLKLTRAVLSAAAANTNTNTTNGTDTADTNNPGSVGNSGSVEYYVPWQFGADYDAITRAGGQGMFSEQIDVRDLLRSQQRVDWVIVSCGIFMSFLFQEFWGVMQCERSEHDQKRREHGQTQSEHEQKQSEHQQKQSEHQREQSEHHHEGNATQNQNQDQSQDKIITITALNSWSDWITTTTATDIAKCTAELLYCPDTPVNQPVYIAGDTLTYSEFADAIERAVADTDTDTTTSTSRKSNSSHHSKHTPLLVRNVWPLEYLREESRRDPDNQLKRYRVVFAEGRGLSWPKEQTWSWKRGMKMEGVEEWVKKNWNWNWGGL</sequence>
<dbReference type="RefSeq" id="XP_007721086.1">
    <property type="nucleotide sequence ID" value="XM_007722896.1"/>
</dbReference>
<dbReference type="STRING" id="1182541.W9YL00"/>
<organism evidence="4 5">
    <name type="scientific">Capronia coronata CBS 617.96</name>
    <dbReference type="NCBI Taxonomy" id="1182541"/>
    <lineage>
        <taxon>Eukaryota</taxon>
        <taxon>Fungi</taxon>
        <taxon>Dikarya</taxon>
        <taxon>Ascomycota</taxon>
        <taxon>Pezizomycotina</taxon>
        <taxon>Eurotiomycetes</taxon>
        <taxon>Chaetothyriomycetidae</taxon>
        <taxon>Chaetothyriales</taxon>
        <taxon>Herpotrichiellaceae</taxon>
        <taxon>Capronia</taxon>
    </lineage>
</organism>
<dbReference type="GO" id="GO:0016491">
    <property type="term" value="F:oxidoreductase activity"/>
    <property type="evidence" value="ECO:0007669"/>
    <property type="project" value="UniProtKB-KW"/>
</dbReference>
<keyword evidence="1" id="KW-0521">NADP</keyword>
<dbReference type="eggNOG" id="ENOG502QPPB">
    <property type="taxonomic scope" value="Eukaryota"/>
</dbReference>
<proteinExistence type="predicted"/>
<evidence type="ECO:0000256" key="1">
    <source>
        <dbReference type="ARBA" id="ARBA00022857"/>
    </source>
</evidence>
<feature type="region of interest" description="Disordered" evidence="3">
    <location>
        <begin position="335"/>
        <end position="355"/>
    </location>
</feature>
<feature type="compositionally biased region" description="Polar residues" evidence="3">
    <location>
        <begin position="259"/>
        <end position="269"/>
    </location>
</feature>
<evidence type="ECO:0000256" key="3">
    <source>
        <dbReference type="SAM" id="MobiDB-lite"/>
    </source>
</evidence>
<dbReference type="Proteomes" id="UP000019484">
    <property type="component" value="Unassembled WGS sequence"/>
</dbReference>
<dbReference type="EMBL" id="AMWN01000002">
    <property type="protein sequence ID" value="EXJ93592.1"/>
    <property type="molecule type" value="Genomic_DNA"/>
</dbReference>
<feature type="compositionally biased region" description="Low complexity" evidence="3">
    <location>
        <begin position="125"/>
        <end position="140"/>
    </location>
</feature>
<dbReference type="PANTHER" id="PTHR47706">
    <property type="entry name" value="NMRA-LIKE FAMILY PROTEIN"/>
    <property type="match status" value="1"/>
</dbReference>
<feature type="compositionally biased region" description="Low complexity" evidence="3">
    <location>
        <begin position="339"/>
        <end position="348"/>
    </location>
</feature>
<dbReference type="PANTHER" id="PTHR47706:SF6">
    <property type="entry name" value="NMRA-LIKE FAMILY PROTEIN (AFU_ORTHOLOGUE AFUA_6G00280)"/>
    <property type="match status" value="1"/>
</dbReference>
<protein>
    <recommendedName>
        <fullName evidence="6">NmrA-like domain-containing protein</fullName>
    </recommendedName>
</protein>
<dbReference type="Gene3D" id="3.40.50.720">
    <property type="entry name" value="NAD(P)-binding Rossmann-like Domain"/>
    <property type="match status" value="1"/>
</dbReference>
<dbReference type="InterPro" id="IPR051609">
    <property type="entry name" value="NmrA/Isoflavone_reductase-like"/>
</dbReference>
<dbReference type="SUPFAM" id="SSF51735">
    <property type="entry name" value="NAD(P)-binding Rossmann-fold domains"/>
    <property type="match status" value="1"/>
</dbReference>
<evidence type="ECO:0000313" key="5">
    <source>
        <dbReference type="Proteomes" id="UP000019484"/>
    </source>
</evidence>
<keyword evidence="5" id="KW-1185">Reference proteome</keyword>
<dbReference type="InterPro" id="IPR036291">
    <property type="entry name" value="NAD(P)-bd_dom_sf"/>
</dbReference>
<dbReference type="HOGENOM" id="CLU_059949_0_0_1"/>
<gene>
    <name evidence="4" type="ORF">A1O1_01984</name>
</gene>
<dbReference type="GeneID" id="19156885"/>
<evidence type="ECO:0000313" key="4">
    <source>
        <dbReference type="EMBL" id="EXJ93592.1"/>
    </source>
</evidence>
<comment type="caution">
    <text evidence="4">The sequence shown here is derived from an EMBL/GenBank/DDBJ whole genome shotgun (WGS) entry which is preliminary data.</text>
</comment>
<evidence type="ECO:0000256" key="2">
    <source>
        <dbReference type="ARBA" id="ARBA00023002"/>
    </source>
</evidence>